<dbReference type="PANTHER" id="PTHR22918">
    <property type="entry name" value="SEMINAL PLASMA PROTEIN"/>
    <property type="match status" value="1"/>
</dbReference>
<keyword evidence="3" id="KW-0732">Signal</keyword>
<keyword evidence="2" id="KW-0964">Secreted</keyword>
<comment type="subcellular location">
    <subcellularLocation>
        <location evidence="1">Secreted</location>
    </subcellularLocation>
</comment>
<evidence type="ECO:0000313" key="5">
    <source>
        <dbReference type="Proteomes" id="UP000008711"/>
    </source>
</evidence>
<dbReference type="Proteomes" id="UP000008711">
    <property type="component" value="Unassembled WGS sequence"/>
</dbReference>
<dbReference type="InterPro" id="IPR051666">
    <property type="entry name" value="SP_Capacitation_Regulator"/>
</dbReference>
<reference evidence="4 5" key="2">
    <citation type="journal article" date="2008" name="Bioinformatics">
        <title>Assembly reconciliation.</title>
        <authorList>
            <person name="Zimin A.V."/>
            <person name="Smith D.R."/>
            <person name="Sutton G."/>
            <person name="Yorke J.A."/>
        </authorList>
    </citation>
    <scope>NUCLEOTIDE SEQUENCE [LARGE SCALE GENOMIC DNA]</scope>
    <source>
        <strain evidence="4 5">TSC#14021-0224.01</strain>
    </source>
</reference>
<dbReference type="OrthoDB" id="7936313at2759"/>
<dbReference type="eggNOG" id="ENOG502S0DR">
    <property type="taxonomic scope" value="Eukaryota"/>
</dbReference>
<evidence type="ECO:0000256" key="3">
    <source>
        <dbReference type="SAM" id="SignalP"/>
    </source>
</evidence>
<dbReference type="EMBL" id="CH954180">
    <property type="protein sequence ID" value="EDV45967.2"/>
    <property type="molecule type" value="Genomic_DNA"/>
</dbReference>
<dbReference type="PANTHER" id="PTHR22918:SF6">
    <property type="entry name" value="EG:8D8.1 PROTEIN-RELATED"/>
    <property type="match status" value="1"/>
</dbReference>
<accession>B3NSZ8</accession>
<dbReference type="GO" id="GO:0008201">
    <property type="term" value="F:heparin binding"/>
    <property type="evidence" value="ECO:0007669"/>
    <property type="project" value="TreeGrafter"/>
</dbReference>
<reference evidence="4 5" key="1">
    <citation type="journal article" date="2007" name="Nature">
        <title>Evolution of genes and genomes on the Drosophila phylogeny.</title>
        <authorList>
            <consortium name="Drosophila 12 Genomes Consortium"/>
            <person name="Clark A.G."/>
            <person name="Eisen M.B."/>
            <person name="Smith D.R."/>
            <person name="Bergman C.M."/>
            <person name="Oliver B."/>
            <person name="Markow T.A."/>
            <person name="Kaufman T.C."/>
            <person name="Kellis M."/>
            <person name="Gelbart W."/>
            <person name="Iyer V.N."/>
            <person name="Pollard D.A."/>
            <person name="Sackton T.B."/>
            <person name="Larracuente A.M."/>
            <person name="Singh N.D."/>
            <person name="Abad J.P."/>
            <person name="Abt D.N."/>
            <person name="Adryan B."/>
            <person name="Aguade M."/>
            <person name="Akashi H."/>
            <person name="Anderson W.W."/>
            <person name="Aquadro C.F."/>
            <person name="Ardell D.H."/>
            <person name="Arguello R."/>
            <person name="Artieri C.G."/>
            <person name="Barbash D.A."/>
            <person name="Barker D."/>
            <person name="Barsanti P."/>
            <person name="Batterham P."/>
            <person name="Batzoglou S."/>
            <person name="Begun D."/>
            <person name="Bhutkar A."/>
            <person name="Blanco E."/>
            <person name="Bosak S.A."/>
            <person name="Bradley R.K."/>
            <person name="Brand A.D."/>
            <person name="Brent M.R."/>
            <person name="Brooks A.N."/>
            <person name="Brown R.H."/>
            <person name="Butlin R.K."/>
            <person name="Caggese C."/>
            <person name="Calvi B.R."/>
            <person name="Bernardo de Carvalho A."/>
            <person name="Caspi A."/>
            <person name="Castrezana S."/>
            <person name="Celniker S.E."/>
            <person name="Chang J.L."/>
            <person name="Chapple C."/>
            <person name="Chatterji S."/>
            <person name="Chinwalla A."/>
            <person name="Civetta A."/>
            <person name="Clifton S.W."/>
            <person name="Comeron J.M."/>
            <person name="Costello J.C."/>
            <person name="Coyne J.A."/>
            <person name="Daub J."/>
            <person name="David R.G."/>
            <person name="Delcher A.L."/>
            <person name="Delehaunty K."/>
            <person name="Do C.B."/>
            <person name="Ebling H."/>
            <person name="Edwards K."/>
            <person name="Eickbush T."/>
            <person name="Evans J.D."/>
            <person name="Filipski A."/>
            <person name="Findeiss S."/>
            <person name="Freyhult E."/>
            <person name="Fulton L."/>
            <person name="Fulton R."/>
            <person name="Garcia A.C."/>
            <person name="Gardiner A."/>
            <person name="Garfield D.A."/>
            <person name="Garvin B.E."/>
            <person name="Gibson G."/>
            <person name="Gilbert D."/>
            <person name="Gnerre S."/>
            <person name="Godfrey J."/>
            <person name="Good R."/>
            <person name="Gotea V."/>
            <person name="Gravely B."/>
            <person name="Greenberg A.J."/>
            <person name="Griffiths-Jones S."/>
            <person name="Gross S."/>
            <person name="Guigo R."/>
            <person name="Gustafson E.A."/>
            <person name="Haerty W."/>
            <person name="Hahn M.W."/>
            <person name="Halligan D.L."/>
            <person name="Halpern A.L."/>
            <person name="Halter G.M."/>
            <person name="Han M.V."/>
            <person name="Heger A."/>
            <person name="Hillier L."/>
            <person name="Hinrichs A.S."/>
            <person name="Holmes I."/>
            <person name="Hoskins R.A."/>
            <person name="Hubisz M.J."/>
            <person name="Hultmark D."/>
            <person name="Huntley M.A."/>
            <person name="Jaffe D.B."/>
            <person name="Jagadeeshan S."/>
            <person name="Jeck W.R."/>
            <person name="Johnson J."/>
            <person name="Jones C.D."/>
            <person name="Jordan W.C."/>
            <person name="Karpen G.H."/>
            <person name="Kataoka E."/>
            <person name="Keightley P.D."/>
            <person name="Kheradpour P."/>
            <person name="Kirkness E.F."/>
            <person name="Koerich L.B."/>
            <person name="Kristiansen K."/>
            <person name="Kudrna D."/>
            <person name="Kulathinal R.J."/>
            <person name="Kumar S."/>
            <person name="Kwok R."/>
            <person name="Lander E."/>
            <person name="Langley C.H."/>
            <person name="Lapoint R."/>
            <person name="Lazzaro B.P."/>
            <person name="Lee S.J."/>
            <person name="Levesque L."/>
            <person name="Li R."/>
            <person name="Lin C.F."/>
            <person name="Lin M.F."/>
            <person name="Lindblad-Toh K."/>
            <person name="Llopart A."/>
            <person name="Long M."/>
            <person name="Low L."/>
            <person name="Lozovsky E."/>
            <person name="Lu J."/>
            <person name="Luo M."/>
            <person name="Machado C.A."/>
            <person name="Makalowski W."/>
            <person name="Marzo M."/>
            <person name="Matsuda M."/>
            <person name="Matzkin L."/>
            <person name="McAllister B."/>
            <person name="McBride C.S."/>
            <person name="McKernan B."/>
            <person name="McKernan K."/>
            <person name="Mendez-Lago M."/>
            <person name="Minx P."/>
            <person name="Mollenhauer M.U."/>
            <person name="Montooth K."/>
            <person name="Mount S.M."/>
            <person name="Mu X."/>
            <person name="Myers E."/>
            <person name="Negre B."/>
            <person name="Newfeld S."/>
            <person name="Nielsen R."/>
            <person name="Noor M.A."/>
            <person name="O'Grady P."/>
            <person name="Pachter L."/>
            <person name="Papaceit M."/>
            <person name="Parisi M.J."/>
            <person name="Parisi M."/>
            <person name="Parts L."/>
            <person name="Pedersen J.S."/>
            <person name="Pesole G."/>
            <person name="Phillippy A.M."/>
            <person name="Ponting C.P."/>
            <person name="Pop M."/>
            <person name="Porcelli D."/>
            <person name="Powell J.R."/>
            <person name="Prohaska S."/>
            <person name="Pruitt K."/>
            <person name="Puig M."/>
            <person name="Quesneville H."/>
            <person name="Ram K.R."/>
            <person name="Rand D."/>
            <person name="Rasmussen M.D."/>
            <person name="Reed L.K."/>
            <person name="Reenan R."/>
            <person name="Reily A."/>
            <person name="Remington K.A."/>
            <person name="Rieger T.T."/>
            <person name="Ritchie M.G."/>
            <person name="Robin C."/>
            <person name="Rogers Y.H."/>
            <person name="Rohde C."/>
            <person name="Rozas J."/>
            <person name="Rubenfield M.J."/>
            <person name="Ruiz A."/>
            <person name="Russo S."/>
            <person name="Salzberg S.L."/>
            <person name="Sanchez-Gracia A."/>
            <person name="Saranga D.J."/>
            <person name="Sato H."/>
            <person name="Schaeffer S.W."/>
            <person name="Schatz M.C."/>
            <person name="Schlenke T."/>
            <person name="Schwartz R."/>
            <person name="Segarra C."/>
            <person name="Singh R.S."/>
            <person name="Sirot L."/>
            <person name="Sirota M."/>
            <person name="Sisneros N.B."/>
            <person name="Smith C.D."/>
            <person name="Smith T.F."/>
            <person name="Spieth J."/>
            <person name="Stage D.E."/>
            <person name="Stark A."/>
            <person name="Stephan W."/>
            <person name="Strausberg R.L."/>
            <person name="Strempel S."/>
            <person name="Sturgill D."/>
            <person name="Sutton G."/>
            <person name="Sutton G.G."/>
            <person name="Tao W."/>
            <person name="Teichmann S."/>
            <person name="Tobari Y.N."/>
            <person name="Tomimura Y."/>
            <person name="Tsolas J.M."/>
            <person name="Valente V.L."/>
            <person name="Venter E."/>
            <person name="Venter J.C."/>
            <person name="Vicario S."/>
            <person name="Vieira F.G."/>
            <person name="Vilella A.J."/>
            <person name="Villasante A."/>
            <person name="Walenz B."/>
            <person name="Wang J."/>
            <person name="Wasserman M."/>
            <person name="Watts T."/>
            <person name="Wilson D."/>
            <person name="Wilson R.K."/>
            <person name="Wing R.A."/>
            <person name="Wolfner M.F."/>
            <person name="Wong A."/>
            <person name="Wong G.K."/>
            <person name="Wu C.I."/>
            <person name="Wu G."/>
            <person name="Yamamoto D."/>
            <person name="Yang H.P."/>
            <person name="Yang S.P."/>
            <person name="Yorke J.A."/>
            <person name="Yoshida K."/>
            <person name="Zdobnov E."/>
            <person name="Zhang P."/>
            <person name="Zhang Y."/>
            <person name="Zimin A.V."/>
            <person name="Baldwin J."/>
            <person name="Abdouelleil A."/>
            <person name="Abdulkadir J."/>
            <person name="Abebe A."/>
            <person name="Abera B."/>
            <person name="Abreu J."/>
            <person name="Acer S.C."/>
            <person name="Aftuck L."/>
            <person name="Alexander A."/>
            <person name="An P."/>
            <person name="Anderson E."/>
            <person name="Anderson S."/>
            <person name="Arachi H."/>
            <person name="Azer M."/>
            <person name="Bachantsang P."/>
            <person name="Barry A."/>
            <person name="Bayul T."/>
            <person name="Berlin A."/>
            <person name="Bessette D."/>
            <person name="Bloom T."/>
            <person name="Blye J."/>
            <person name="Boguslavskiy L."/>
            <person name="Bonnet C."/>
            <person name="Boukhgalter B."/>
            <person name="Bourzgui I."/>
            <person name="Brown A."/>
            <person name="Cahill P."/>
            <person name="Channer S."/>
            <person name="Cheshatsang Y."/>
            <person name="Chuda L."/>
            <person name="Citroen M."/>
            <person name="Collymore A."/>
            <person name="Cooke P."/>
            <person name="Costello M."/>
            <person name="D'Aco K."/>
            <person name="Daza R."/>
            <person name="De Haan G."/>
            <person name="DeGray S."/>
            <person name="DeMaso C."/>
            <person name="Dhargay N."/>
            <person name="Dooley K."/>
            <person name="Dooley E."/>
            <person name="Doricent M."/>
            <person name="Dorje P."/>
            <person name="Dorjee K."/>
            <person name="Dupes A."/>
            <person name="Elong R."/>
            <person name="Falk J."/>
            <person name="Farina A."/>
            <person name="Faro S."/>
            <person name="Ferguson D."/>
            <person name="Fisher S."/>
            <person name="Foley C.D."/>
            <person name="Franke A."/>
            <person name="Friedrich D."/>
            <person name="Gadbois L."/>
            <person name="Gearin G."/>
            <person name="Gearin C.R."/>
            <person name="Giannoukos G."/>
            <person name="Goode T."/>
            <person name="Graham J."/>
            <person name="Grandbois E."/>
            <person name="Grewal S."/>
            <person name="Gyaltsen K."/>
            <person name="Hafez N."/>
            <person name="Hagos B."/>
            <person name="Hall J."/>
            <person name="Henson C."/>
            <person name="Hollinger A."/>
            <person name="Honan T."/>
            <person name="Huard M.D."/>
            <person name="Hughes L."/>
            <person name="Hurhula B."/>
            <person name="Husby M.E."/>
            <person name="Kamat A."/>
            <person name="Kanga B."/>
            <person name="Kashin S."/>
            <person name="Khazanovich D."/>
            <person name="Kisner P."/>
            <person name="Lance K."/>
            <person name="Lara M."/>
            <person name="Lee W."/>
            <person name="Lennon N."/>
            <person name="Letendre F."/>
            <person name="LeVine R."/>
            <person name="Lipovsky A."/>
            <person name="Liu X."/>
            <person name="Liu J."/>
            <person name="Liu S."/>
            <person name="Lokyitsang T."/>
            <person name="Lokyitsang Y."/>
            <person name="Lubonja R."/>
            <person name="Lui A."/>
            <person name="MacDonald P."/>
            <person name="Magnisalis V."/>
            <person name="Maru K."/>
            <person name="Matthews C."/>
            <person name="McCusker W."/>
            <person name="McDonough S."/>
            <person name="Mehta T."/>
            <person name="Meldrim J."/>
            <person name="Meneus L."/>
            <person name="Mihai O."/>
            <person name="Mihalev A."/>
            <person name="Mihova T."/>
            <person name="Mittelman R."/>
            <person name="Mlenga V."/>
            <person name="Montmayeur A."/>
            <person name="Mulrain L."/>
            <person name="Navidi A."/>
            <person name="Naylor J."/>
            <person name="Negash T."/>
            <person name="Nguyen T."/>
            <person name="Nguyen N."/>
            <person name="Nicol R."/>
            <person name="Norbu C."/>
            <person name="Norbu N."/>
            <person name="Novod N."/>
            <person name="O'Neill B."/>
            <person name="Osman S."/>
            <person name="Markiewicz E."/>
            <person name="Oyono O.L."/>
            <person name="Patti C."/>
            <person name="Phunkhang P."/>
            <person name="Pierre F."/>
            <person name="Priest M."/>
            <person name="Raghuraman S."/>
            <person name="Rege F."/>
            <person name="Reyes R."/>
            <person name="Rise C."/>
            <person name="Rogov P."/>
            <person name="Ross K."/>
            <person name="Ryan E."/>
            <person name="Settipalli S."/>
            <person name="Shea T."/>
            <person name="Sherpa N."/>
            <person name="Shi L."/>
            <person name="Shih D."/>
            <person name="Sparrow T."/>
            <person name="Spaulding J."/>
            <person name="Stalker J."/>
            <person name="Stange-Thomann N."/>
            <person name="Stavropoulos S."/>
            <person name="Stone C."/>
            <person name="Strader C."/>
            <person name="Tesfaye S."/>
            <person name="Thomson T."/>
            <person name="Thoulutsang Y."/>
            <person name="Thoulutsang D."/>
            <person name="Topham K."/>
            <person name="Topping I."/>
            <person name="Tsamla T."/>
            <person name="Vassiliev H."/>
            <person name="Vo A."/>
            <person name="Wangchuk T."/>
            <person name="Wangdi T."/>
            <person name="Weiand M."/>
            <person name="Wilkinson J."/>
            <person name="Wilson A."/>
            <person name="Yadav S."/>
            <person name="Young G."/>
            <person name="Yu Q."/>
            <person name="Zembek L."/>
            <person name="Zhong D."/>
            <person name="Zimmer A."/>
            <person name="Zwirko Z."/>
            <person name="Jaffe D.B."/>
            <person name="Alvarez P."/>
            <person name="Brockman W."/>
            <person name="Butler J."/>
            <person name="Chin C."/>
            <person name="Gnerre S."/>
            <person name="Grabherr M."/>
            <person name="Kleber M."/>
            <person name="Mauceli E."/>
            <person name="MacCallum I."/>
        </authorList>
    </citation>
    <scope>NUCLEOTIDE SEQUENCE [LARGE SCALE GENOMIC DNA]</scope>
    <source>
        <strain evidence="4 5">TSC#14021-0224.01</strain>
    </source>
</reference>
<dbReference type="GO" id="GO:0008293">
    <property type="term" value="P:torso signaling pathway"/>
    <property type="evidence" value="ECO:0007669"/>
    <property type="project" value="EnsemblMetazoa"/>
</dbReference>
<name>B3NSZ8_DROER</name>
<evidence type="ECO:0000313" key="4">
    <source>
        <dbReference type="EMBL" id="EDV45967.2"/>
    </source>
</evidence>
<dbReference type="KEGG" id="der:6550426"/>
<evidence type="ECO:0000256" key="1">
    <source>
        <dbReference type="ARBA" id="ARBA00004613"/>
    </source>
</evidence>
<organism evidence="4 5">
    <name type="scientific">Drosophila erecta</name>
    <name type="common">Fruit fly</name>
    <dbReference type="NCBI Taxonomy" id="7220"/>
    <lineage>
        <taxon>Eukaryota</taxon>
        <taxon>Metazoa</taxon>
        <taxon>Ecdysozoa</taxon>
        <taxon>Arthropoda</taxon>
        <taxon>Hexapoda</taxon>
        <taxon>Insecta</taxon>
        <taxon>Pterygota</taxon>
        <taxon>Neoptera</taxon>
        <taxon>Endopterygota</taxon>
        <taxon>Diptera</taxon>
        <taxon>Brachycera</taxon>
        <taxon>Muscomorpha</taxon>
        <taxon>Ephydroidea</taxon>
        <taxon>Drosophilidae</taxon>
        <taxon>Drosophila</taxon>
        <taxon>Sophophora</taxon>
    </lineage>
</organism>
<evidence type="ECO:0000256" key="2">
    <source>
        <dbReference type="ARBA" id="ARBA00022525"/>
    </source>
</evidence>
<feature type="signal peptide" evidence="3">
    <location>
        <begin position="1"/>
        <end position="25"/>
    </location>
</feature>
<keyword evidence="5" id="KW-1185">Reference proteome</keyword>
<dbReference type="GO" id="GO:0005576">
    <property type="term" value="C:extracellular region"/>
    <property type="evidence" value="ECO:0007669"/>
    <property type="project" value="UniProtKB-SubCell"/>
</dbReference>
<sequence length="1836" mass="206805">MVSPGVCAALFSVLVLNGYIGQVRTELSAAEVAGDASAAQLLPSSCRNGLNGSSSGPEIRLPFVDMMVRHERPLFVLREPEEDLLLLLHGGEIFQLHVATGERRLVPLGNLAGQVGGRRALGAEVVAWREFLLLAIVLDDSMEVYQLPKELLLSEDPATQLSFEPLQEFSLPGGFIQLHLLKPSGDQVLLLVASNHTSSHSKCRTFEWLDTYFNPLEEITLPAIRVLQVVGRQPLYIIFGRSLKGSQSKLVLTVYELDRNSRILQHRQALTVQAQSVQAARFHGRNCLIVCSSTASASCIFFRMVDGQFVVYRKHARKDLSFRRLSATKKGNLLVGARANGEVIVFSSTRLDCYSGFQLAGEAEPSGLLTHKNLRNETFLLLAYQRPSNDLIRTVQLGGVEETSNQVGAAPDEDLSVVQLHRHEFEESINALRGLLLRRRSSTESLRNLVDFLKQKSAIHLDKPLHLLQQGRIERLQLVDEHLRTPTQLKQRLEELRQRFEAIQTRRFTRSFGTGNENGELETLKARRLRVGNLIYKGQLISGHILDNSKPPMLTIRNSPLQTKKLEAQQLVTPQDFRNPSGAQILPAETNGSECVVRHLRVEQINGVQWKDFLNSLFLRSRDSSIKGRLVMQSRARVNSLKTPLLNGLVVDRLFNLRRAQMISSNIYMSAFFAPRLEAQRVNGLDFAQDVLHRGSTDPWIRTPVRINQMSVSGDIQVGNTSKWQPQPRELEEPMEQRLQQYYTGRVTIRGSLTVRNVQRDTASSLIVLGNQSLARKDIQSTYLLDQTPQNISNLTFGHTRVSVPSLSTSYVDGHPVRDHLLSGGQQNKHNHPNRTLHIIFMNATIQGDVTCRDYSSRLAKIAKDAVLQGETVNITGHKHFQAPLTVQALQTKEINGVPVSELVLKSNTTQNFKGTKTFARVVVANDIQVHDHLNMSQLNGLPLQQLLGHDISLQRLELTETPHLENLHFRRLNGLPFDELLSKISEDGEQPLLLHKQLLIEGNVRFAKALQVQSINGIQWDEYLGRLVRSDSNAEIRGKKTFMADVQINDALRTPHINNMDLSSLLDNTLLRMTPQQISGAYTFDRMMATNVDVNRVNGVPKEEFIDTRKDLELKGDLYLKQLNINGSLKCPFVNEAVFKDLKQRVEQVQQLPWRNLIVTGDALWDGEEQSQSQLDYLRQRAVRREGNQTIAGHVLLKEPRLINIQSKQSLPVDLNFTHLAADALLRRSPTNETQVITAPQELMGSVRAHTIHLEQDAHFGLVNGIDIRRFNASLYRLSSGEAIAAHLHFLQAPKIGKLQLEQPEVNGAPIESIYQQGKGQSWPPVTFKNLLVEQDLNLKTVNNMNLDYFLQHRIPLKGDALEVFGSLTFEHLQLGGKPLLRSINGIQLDNLVFRHSNRTQSIMGAKTFHGGVDFTGPGHVMNVNGRELSESFRGSIFRNRDYNIDSLVLDKALFPGGLVLAGLQSQIPNRMRAMEVPSNPLEELQELLAVGNQSTSRRLLYLDHDPETLESTWVKGPLRGSTELQVSLALGDSATCQRRTLQAQLQIPERRVLLANSSVSNQLMRLHSGDIRVKVQNHCHRPARRLRSRITISCRNETHTLGMRQSVEALELLEMDEMVLLLLGTEEEVRVLRLQRSNCSLTDWQSVLPADGRLMKLIRMGVESRQNLVLTSGMSNHRPVLAIHGRDPLTHNFKVLQLIQGSYDLAEMQGNQLLASCLGCRHIAIFDRSYNSEETHFEPIQQLSFQERIQQLTPFKVGDEHYLLVVTQPEEEHFYLFNYNQVGGWQQRTFGIKKQDQWAWPLVKSGQTLESAETPILLLCGKNRECGLVKALLG</sequence>
<feature type="chain" id="PRO_5006455502" evidence="3">
    <location>
        <begin position="26"/>
        <end position="1836"/>
    </location>
</feature>
<dbReference type="GO" id="GO:0007305">
    <property type="term" value="P:vitelline membrane formation involved in chorion-containing eggshell formation"/>
    <property type="evidence" value="ECO:0007669"/>
    <property type="project" value="EnsemblMetazoa"/>
</dbReference>
<gene>
    <name evidence="4" type="primary">Dere\GG18460</name>
    <name evidence="4" type="synonym">dere_GLEANR_3295</name>
    <name evidence="4" type="synonym">GG18460</name>
    <name evidence="4" type="ORF">Dere_GG18460</name>
</gene>
<dbReference type="HOGENOM" id="CLU_002320_0_0_1"/>
<proteinExistence type="predicted"/>
<dbReference type="GO" id="GO:0007362">
    <property type="term" value="P:terminal region determination"/>
    <property type="evidence" value="ECO:0007669"/>
    <property type="project" value="EnsemblMetazoa"/>
</dbReference>
<dbReference type="GO" id="GO:0009897">
    <property type="term" value="C:external side of plasma membrane"/>
    <property type="evidence" value="ECO:0007669"/>
    <property type="project" value="EnsemblMetazoa"/>
</dbReference>
<protein>
    <submittedName>
        <fullName evidence="4">Uncharacterized protein</fullName>
    </submittedName>
</protein>